<accession>A0AAV1TPH0</accession>
<proteinExistence type="predicted"/>
<feature type="compositionally biased region" description="Polar residues" evidence="1">
    <location>
        <begin position="67"/>
        <end position="76"/>
    </location>
</feature>
<evidence type="ECO:0000313" key="3">
    <source>
        <dbReference type="Proteomes" id="UP001162060"/>
    </source>
</evidence>
<feature type="compositionally biased region" description="Polar residues" evidence="1">
    <location>
        <begin position="1"/>
        <end position="11"/>
    </location>
</feature>
<evidence type="ECO:0000313" key="2">
    <source>
        <dbReference type="EMBL" id="CAK7924280.1"/>
    </source>
</evidence>
<feature type="compositionally biased region" description="Low complexity" evidence="1">
    <location>
        <begin position="32"/>
        <end position="44"/>
    </location>
</feature>
<gene>
    <name evidence="2" type="ORF">PM001_LOCUS9430</name>
</gene>
<evidence type="ECO:0000256" key="1">
    <source>
        <dbReference type="SAM" id="MobiDB-lite"/>
    </source>
</evidence>
<reference evidence="2" key="1">
    <citation type="submission" date="2024-01" db="EMBL/GenBank/DDBJ databases">
        <authorList>
            <person name="Webb A."/>
        </authorList>
    </citation>
    <scope>NUCLEOTIDE SEQUENCE</scope>
    <source>
        <strain evidence="2">Pm1</strain>
    </source>
</reference>
<feature type="region of interest" description="Disordered" evidence="1">
    <location>
        <begin position="1"/>
        <end position="44"/>
    </location>
</feature>
<sequence>MRAAGESTSHASAAGDSSPAAVNSPRSESPRATGASASSAAGTANRYLDDPLIDLIYYGDSDDVSDSKATPHSSGSPGVDTARARLTSFGERGGIILDIFGSRDCPDESSPHASEFNDRTRKEGGDSPIRHHERSNSRDRGVTGVSAHAGTNPEARDRNVLRHALQVDSPWMPSSKELDRLSGMTTNRDLISLFDLREIFPYNSSTETIRAEEEFFTDAFFKHRWYSGSRVQDNKALIQGWNALIHEIECIGRHAWLGSSHQG</sequence>
<name>A0AAV1TPH0_9STRA</name>
<feature type="region of interest" description="Disordered" evidence="1">
    <location>
        <begin position="60"/>
        <end position="81"/>
    </location>
</feature>
<dbReference type="AlphaFoldDB" id="A0AAV1TPH0"/>
<feature type="compositionally biased region" description="Basic and acidic residues" evidence="1">
    <location>
        <begin position="104"/>
        <end position="141"/>
    </location>
</feature>
<dbReference type="Proteomes" id="UP001162060">
    <property type="component" value="Unassembled WGS sequence"/>
</dbReference>
<comment type="caution">
    <text evidence="2">The sequence shown here is derived from an EMBL/GenBank/DDBJ whole genome shotgun (WGS) entry which is preliminary data.</text>
</comment>
<feature type="region of interest" description="Disordered" evidence="1">
    <location>
        <begin position="100"/>
        <end position="153"/>
    </location>
</feature>
<dbReference type="EMBL" id="CAKLBY020000073">
    <property type="protein sequence ID" value="CAK7924280.1"/>
    <property type="molecule type" value="Genomic_DNA"/>
</dbReference>
<protein>
    <submittedName>
        <fullName evidence="2">Uncharacterized protein</fullName>
    </submittedName>
</protein>
<organism evidence="2 3">
    <name type="scientific">Peronospora matthiolae</name>
    <dbReference type="NCBI Taxonomy" id="2874970"/>
    <lineage>
        <taxon>Eukaryota</taxon>
        <taxon>Sar</taxon>
        <taxon>Stramenopiles</taxon>
        <taxon>Oomycota</taxon>
        <taxon>Peronosporomycetes</taxon>
        <taxon>Peronosporales</taxon>
        <taxon>Peronosporaceae</taxon>
        <taxon>Peronospora</taxon>
    </lineage>
</organism>